<dbReference type="NCBIfam" id="NF004160">
    <property type="entry name" value="PRK05627.1-3"/>
    <property type="match status" value="1"/>
</dbReference>
<keyword evidence="9 15" id="KW-0418">Kinase</keyword>
<keyword evidence="10 15" id="KW-0274">FAD</keyword>
<dbReference type="SMART" id="SM00904">
    <property type="entry name" value="Flavokinase"/>
    <property type="match status" value="1"/>
</dbReference>
<dbReference type="EC" id="2.7.1.26" evidence="15"/>
<dbReference type="NCBIfam" id="TIGR00083">
    <property type="entry name" value="ribF"/>
    <property type="match status" value="1"/>
</dbReference>
<comment type="function">
    <text evidence="1">Catalyzes the phosphorylation of riboflavin to FMN followed by the adenylation of FMN to FAD.</text>
</comment>
<evidence type="ECO:0000256" key="15">
    <source>
        <dbReference type="PIRNR" id="PIRNR004491"/>
    </source>
</evidence>
<reference evidence="18" key="1">
    <citation type="submission" date="2019-10" db="EMBL/GenBank/DDBJ databases">
        <title>Lacipirellula parvula gen. nov., sp. nov., representing a lineage of planctomycetes widespread in freshwater anoxic habitats, and description of the family Lacipirellulaceae.</title>
        <authorList>
            <person name="Dedysh S.N."/>
            <person name="Kulichevskaya I.S."/>
            <person name="Beletsky A.V."/>
            <person name="Rakitin A.L."/>
            <person name="Mardanov A.V."/>
            <person name="Ivanova A.A."/>
            <person name="Saltykova V.X."/>
            <person name="Rijpstra W.I.C."/>
            <person name="Sinninghe Damste J.S."/>
            <person name="Ravin N.V."/>
        </authorList>
    </citation>
    <scope>NUCLEOTIDE SEQUENCE [LARGE SCALE GENOMIC DNA]</scope>
    <source>
        <strain evidence="18">PX69</strain>
    </source>
</reference>
<dbReference type="EC" id="2.7.7.2" evidence="15"/>
<comment type="pathway">
    <text evidence="3 15">Cofactor biosynthesis; FMN biosynthesis; FMN from riboflavin (ATP route): step 1/1.</text>
</comment>
<evidence type="ECO:0000256" key="9">
    <source>
        <dbReference type="ARBA" id="ARBA00022777"/>
    </source>
</evidence>
<dbReference type="CDD" id="cd02064">
    <property type="entry name" value="FAD_synthetase_N"/>
    <property type="match status" value="1"/>
</dbReference>
<evidence type="ECO:0000256" key="12">
    <source>
        <dbReference type="ARBA" id="ARBA00023268"/>
    </source>
</evidence>
<dbReference type="SUPFAM" id="SSF82114">
    <property type="entry name" value="Riboflavin kinase-like"/>
    <property type="match status" value="1"/>
</dbReference>
<dbReference type="EMBL" id="AP021861">
    <property type="protein sequence ID" value="BBO34972.1"/>
    <property type="molecule type" value="Genomic_DNA"/>
</dbReference>
<evidence type="ECO:0000256" key="1">
    <source>
        <dbReference type="ARBA" id="ARBA00002121"/>
    </source>
</evidence>
<organism evidence="17 18">
    <name type="scientific">Lacipirellula parvula</name>
    <dbReference type="NCBI Taxonomy" id="2650471"/>
    <lineage>
        <taxon>Bacteria</taxon>
        <taxon>Pseudomonadati</taxon>
        <taxon>Planctomycetota</taxon>
        <taxon>Planctomycetia</taxon>
        <taxon>Pirellulales</taxon>
        <taxon>Lacipirellulaceae</taxon>
        <taxon>Lacipirellula</taxon>
    </lineage>
</organism>
<evidence type="ECO:0000313" key="18">
    <source>
        <dbReference type="Proteomes" id="UP000326837"/>
    </source>
</evidence>
<dbReference type="NCBIfam" id="NF004162">
    <property type="entry name" value="PRK05627.1-5"/>
    <property type="match status" value="1"/>
</dbReference>
<accession>A0A5K7XG26</accession>
<keyword evidence="8 15" id="KW-0547">Nucleotide-binding</keyword>
<dbReference type="PANTHER" id="PTHR22749:SF6">
    <property type="entry name" value="RIBOFLAVIN KINASE"/>
    <property type="match status" value="1"/>
</dbReference>
<keyword evidence="5 15" id="KW-0288">FMN</keyword>
<evidence type="ECO:0000256" key="14">
    <source>
        <dbReference type="ARBA" id="ARBA00049494"/>
    </source>
</evidence>
<dbReference type="UniPathway" id="UPA00277">
    <property type="reaction ID" value="UER00407"/>
</dbReference>
<dbReference type="Proteomes" id="UP000326837">
    <property type="component" value="Chromosome"/>
</dbReference>
<evidence type="ECO:0000256" key="11">
    <source>
        <dbReference type="ARBA" id="ARBA00022840"/>
    </source>
</evidence>
<dbReference type="InterPro" id="IPR015865">
    <property type="entry name" value="Riboflavin_kinase_bac/euk"/>
</dbReference>
<name>A0A5K7XG26_9BACT</name>
<evidence type="ECO:0000256" key="6">
    <source>
        <dbReference type="ARBA" id="ARBA00022679"/>
    </source>
</evidence>
<dbReference type="GO" id="GO:0008531">
    <property type="term" value="F:riboflavin kinase activity"/>
    <property type="evidence" value="ECO:0007669"/>
    <property type="project" value="UniProtKB-UniRule"/>
</dbReference>
<feature type="domain" description="Riboflavin kinase" evidence="16">
    <location>
        <begin position="165"/>
        <end position="288"/>
    </location>
</feature>
<comment type="catalytic activity">
    <reaction evidence="13 15">
        <text>riboflavin + ATP = FMN + ADP + H(+)</text>
        <dbReference type="Rhea" id="RHEA:14357"/>
        <dbReference type="ChEBI" id="CHEBI:15378"/>
        <dbReference type="ChEBI" id="CHEBI:30616"/>
        <dbReference type="ChEBI" id="CHEBI:57986"/>
        <dbReference type="ChEBI" id="CHEBI:58210"/>
        <dbReference type="ChEBI" id="CHEBI:456216"/>
        <dbReference type="EC" id="2.7.1.26"/>
    </reaction>
</comment>
<dbReference type="PIRSF" id="PIRSF004491">
    <property type="entry name" value="FAD_Synth"/>
    <property type="match status" value="1"/>
</dbReference>
<protein>
    <recommendedName>
        <fullName evidence="15">Riboflavin biosynthesis protein</fullName>
    </recommendedName>
    <domain>
        <recommendedName>
            <fullName evidence="15">Riboflavin kinase</fullName>
            <ecNumber evidence="15">2.7.1.26</ecNumber>
        </recommendedName>
        <alternativeName>
            <fullName evidence="15">Flavokinase</fullName>
        </alternativeName>
    </domain>
    <domain>
        <recommendedName>
            <fullName evidence="15">FMN adenylyltransferase</fullName>
            <ecNumber evidence="15">2.7.7.2</ecNumber>
        </recommendedName>
        <alternativeName>
            <fullName evidence="15">FAD pyrophosphorylase</fullName>
        </alternativeName>
        <alternativeName>
            <fullName evidence="15">FAD synthase</fullName>
        </alternativeName>
    </domain>
</protein>
<evidence type="ECO:0000256" key="13">
    <source>
        <dbReference type="ARBA" id="ARBA00047880"/>
    </source>
</evidence>
<dbReference type="GO" id="GO:0009231">
    <property type="term" value="P:riboflavin biosynthetic process"/>
    <property type="evidence" value="ECO:0007669"/>
    <property type="project" value="InterPro"/>
</dbReference>
<dbReference type="SUPFAM" id="SSF52374">
    <property type="entry name" value="Nucleotidylyl transferase"/>
    <property type="match status" value="1"/>
</dbReference>
<dbReference type="InterPro" id="IPR023465">
    <property type="entry name" value="Riboflavin_kinase_dom_sf"/>
</dbReference>
<dbReference type="GO" id="GO:0006747">
    <property type="term" value="P:FAD biosynthetic process"/>
    <property type="evidence" value="ECO:0007669"/>
    <property type="project" value="UniProtKB-UniRule"/>
</dbReference>
<evidence type="ECO:0000256" key="7">
    <source>
        <dbReference type="ARBA" id="ARBA00022695"/>
    </source>
</evidence>
<dbReference type="FunFam" id="3.40.50.620:FF:000021">
    <property type="entry name" value="Riboflavin biosynthesis protein"/>
    <property type="match status" value="1"/>
</dbReference>
<dbReference type="Gene3D" id="3.40.50.620">
    <property type="entry name" value="HUPs"/>
    <property type="match status" value="1"/>
</dbReference>
<evidence type="ECO:0000256" key="2">
    <source>
        <dbReference type="ARBA" id="ARBA00004726"/>
    </source>
</evidence>
<dbReference type="InterPro" id="IPR014729">
    <property type="entry name" value="Rossmann-like_a/b/a_fold"/>
</dbReference>
<dbReference type="PANTHER" id="PTHR22749">
    <property type="entry name" value="RIBOFLAVIN KINASE/FMN ADENYLYLTRANSFERASE"/>
    <property type="match status" value="1"/>
</dbReference>
<evidence type="ECO:0000256" key="4">
    <source>
        <dbReference type="ARBA" id="ARBA00022630"/>
    </source>
</evidence>
<evidence type="ECO:0000313" key="17">
    <source>
        <dbReference type="EMBL" id="BBO34972.1"/>
    </source>
</evidence>
<keyword evidence="7 15" id="KW-0548">Nucleotidyltransferase</keyword>
<dbReference type="GO" id="GO:0009398">
    <property type="term" value="P:FMN biosynthetic process"/>
    <property type="evidence" value="ECO:0007669"/>
    <property type="project" value="UniProtKB-UniRule"/>
</dbReference>
<comment type="pathway">
    <text evidence="2 15">Cofactor biosynthesis; FAD biosynthesis; FAD from FMN: step 1/1.</text>
</comment>
<dbReference type="InterPro" id="IPR002606">
    <property type="entry name" value="Riboflavin_kinase_bac"/>
</dbReference>
<dbReference type="Pfam" id="PF06574">
    <property type="entry name" value="FAD_syn"/>
    <property type="match status" value="1"/>
</dbReference>
<dbReference type="KEGG" id="lpav:PLANPX_4584"/>
<dbReference type="FunFam" id="2.40.30.30:FF:000003">
    <property type="entry name" value="Riboflavin biosynthesis protein"/>
    <property type="match status" value="1"/>
</dbReference>
<dbReference type="GO" id="GO:0005524">
    <property type="term" value="F:ATP binding"/>
    <property type="evidence" value="ECO:0007669"/>
    <property type="project" value="UniProtKB-UniRule"/>
</dbReference>
<sequence>MAIGNFDGVHLGHRRIAERLLERAREVGGPAIVFTFDPHPVRLLRPSESPPPLTWTERKAQLLKEIGVDWVVAYPTDQRLLQLTAQQFFDQIVVDAVGARAMVEGPNFYFGHNREGTIERLGQMTDQAGMTLDIVRPVELDGQLVSSSLIRRLIGAGEVAAAATMLTEPYRIRGMVTHGAGRGSHIGFPTANLEAIDTLLPAVGVYAGRVPLGGKLVGAAINIGPNPTFGEQAHKVEVHLIDREESLYGEPLEVEFLSKLRDVRAFGSKEELIAQLREDVSRAREIAG</sequence>
<dbReference type="Gene3D" id="2.40.30.30">
    <property type="entry name" value="Riboflavin kinase-like"/>
    <property type="match status" value="1"/>
</dbReference>
<comment type="similarity">
    <text evidence="15">Belongs to the ribF family.</text>
</comment>
<gene>
    <name evidence="17" type="ORF">PLANPX_4584</name>
</gene>
<keyword evidence="11 15" id="KW-0067">ATP-binding</keyword>
<evidence type="ECO:0000259" key="16">
    <source>
        <dbReference type="SMART" id="SM00904"/>
    </source>
</evidence>
<keyword evidence="12" id="KW-0511">Multifunctional enzyme</keyword>
<evidence type="ECO:0000256" key="5">
    <source>
        <dbReference type="ARBA" id="ARBA00022643"/>
    </source>
</evidence>
<dbReference type="Pfam" id="PF01687">
    <property type="entry name" value="Flavokinase"/>
    <property type="match status" value="1"/>
</dbReference>
<dbReference type="AlphaFoldDB" id="A0A5K7XG26"/>
<proteinExistence type="inferred from homology"/>
<dbReference type="InterPro" id="IPR023468">
    <property type="entry name" value="Riboflavin_kinase"/>
</dbReference>
<dbReference type="InterPro" id="IPR015864">
    <property type="entry name" value="FAD_synthase"/>
</dbReference>
<keyword evidence="4 15" id="KW-0285">Flavoprotein</keyword>
<keyword evidence="6 15" id="KW-0808">Transferase</keyword>
<keyword evidence="18" id="KW-1185">Reference proteome</keyword>
<evidence type="ECO:0000256" key="8">
    <source>
        <dbReference type="ARBA" id="ARBA00022741"/>
    </source>
</evidence>
<evidence type="ECO:0000256" key="10">
    <source>
        <dbReference type="ARBA" id="ARBA00022827"/>
    </source>
</evidence>
<comment type="catalytic activity">
    <reaction evidence="14 15">
        <text>FMN + ATP + H(+) = FAD + diphosphate</text>
        <dbReference type="Rhea" id="RHEA:17237"/>
        <dbReference type="ChEBI" id="CHEBI:15378"/>
        <dbReference type="ChEBI" id="CHEBI:30616"/>
        <dbReference type="ChEBI" id="CHEBI:33019"/>
        <dbReference type="ChEBI" id="CHEBI:57692"/>
        <dbReference type="ChEBI" id="CHEBI:58210"/>
        <dbReference type="EC" id="2.7.7.2"/>
    </reaction>
</comment>
<dbReference type="UniPathway" id="UPA00276">
    <property type="reaction ID" value="UER00406"/>
</dbReference>
<evidence type="ECO:0000256" key="3">
    <source>
        <dbReference type="ARBA" id="ARBA00005201"/>
    </source>
</evidence>
<dbReference type="GO" id="GO:0003919">
    <property type="term" value="F:FMN adenylyltransferase activity"/>
    <property type="evidence" value="ECO:0007669"/>
    <property type="project" value="UniProtKB-UniRule"/>
</dbReference>